<accession>J9D936</accession>
<evidence type="ECO:0000313" key="3">
    <source>
        <dbReference type="EMBL" id="EJW04014.1"/>
    </source>
</evidence>
<keyword evidence="4" id="KW-1185">Reference proteome</keyword>
<gene>
    <name evidence="3" type="ORF">EDEG_01697</name>
</gene>
<dbReference type="EMBL" id="AFBI03000025">
    <property type="protein sequence ID" value="EJW04014.1"/>
    <property type="molecule type" value="Genomic_DNA"/>
</dbReference>
<sequence length="1175" mass="137025">MRFLLFFVLEMSGAKDELDKKSLDNTAIKEPENRLQTCSCERCIIYRHVNRDFSLPCISLEYNMMSITEPETTNETSDFRNIEKSVNNSDVTNVSASRKCIAHGVNCKISNCNGFQTEKAEKIPAEPQDYSKTQNESPQQIPSFHHQHSIKFSHVMSPDIHWPRFTISPSTNQSIFPEFHRNEDFTKETNAYYSDLYSFSPYKPFFTAQNIPPSPDLTSYTWSQFHKRVPVKKVWNYQDSLISQSLLNTYAQNNASVSRNNQNIIINSQDYGNVGSNNTSSTSKFVVEPDKFRSSNIYFENFCNEREHPVSSTLNSDYSENSDTTHPRYLDSGSSYVIKKYCGLGSNNQPTEDNKCDDSEFNLNENRSSDEIEDFEVVVDDRLAESQINIETTSKSQPVAEITGSKTEKTEKTSFFDLTNRNPEKLNKTENQTQNTFEIDNKKINISEKPETIDSREKSPKNSFDVHFSVSSFANKHVIDKSKNTDNQSKLDNIFNIDQINKQQNFVHVTSETESLKNFSKPIQDGISPNKNTICEDKSKEVIQKTSELCSKTTEASKISDNCLQANHNPTKLTESGSYINFLPETMAVTDQIEIEVSKNFKIDHKNIYLTEKSRSENEPTESDQFVNEDFQEQSNNDLVKELNNKSKTIQKLNDNKQNISAANGKPKIHRNIIKRHFKPIKICLLNYQNKKKRIEDNKKNFEHIIKKPSISRASIQNIQIKEQPKEKKQKNIESESEDLCSNKRLKLDCIANINTHNDDKMIQKNQYCSIEQSKQITFSNLRYTCTNMFIIWTDKISAHHPLCFWNKYTEIKSEFDKNDNKAITLLNFMKKFNKDAKQKCLTCCKKQKFQSYALIIKFWKDFLSLKCRQNKSFLCLMAGMEVVCDEKYFDNDKNVFEKIEPNDKHKIINICDFFQFSFVLGHISEKNYIGKNISEFTGIDLFIIQKEFLVYFNNIFSIFFKEEAANKILKIIRNEESIILKTGNLSDINPNLIFPNLRNPQTRLKHLYIEKNLNSFCDLKTKIFNIRNRILFFMLLDNDHFYNSMVCALEDITQCENVFLKEKLEEIGKNLDKHKGLAKYLQKDFLEKIEKICESIVYDSQTFFINELPILREFYKKPHIESYFKRINYAYSFNYNCVYIVDILKEFGLIRTMLARIYFTRIIMMIKSLPLQNS</sequence>
<protein>
    <submittedName>
        <fullName evidence="3">Uncharacterized protein</fullName>
    </submittedName>
</protein>
<comment type="caution">
    <text evidence="3">The sequence shown here is derived from an EMBL/GenBank/DDBJ whole genome shotgun (WGS) entry which is preliminary data.</text>
</comment>
<evidence type="ECO:0000256" key="2">
    <source>
        <dbReference type="SAM" id="MobiDB-lite"/>
    </source>
</evidence>
<dbReference type="AlphaFoldDB" id="J9D936"/>
<reference evidence="3 4" key="1">
    <citation type="submission" date="2011-08" db="EMBL/GenBank/DDBJ databases">
        <authorList>
            <person name="Liu Z.J."/>
            <person name="Shi F.L."/>
            <person name="Lu J.Q."/>
            <person name="Li M."/>
            <person name="Wang Z.L."/>
        </authorList>
    </citation>
    <scope>NUCLEOTIDE SEQUENCE [LARGE SCALE GENOMIC DNA]</scope>
    <source>
        <strain evidence="3 4">USNM 41457</strain>
    </source>
</reference>
<feature type="compositionally biased region" description="Polar residues" evidence="2">
    <location>
        <begin position="310"/>
        <end position="322"/>
    </location>
</feature>
<evidence type="ECO:0000313" key="4">
    <source>
        <dbReference type="Proteomes" id="UP000003163"/>
    </source>
</evidence>
<dbReference type="HOGENOM" id="CLU_273632_0_0_1"/>
<evidence type="ECO:0000256" key="1">
    <source>
        <dbReference type="SAM" id="Coils"/>
    </source>
</evidence>
<dbReference type="InParanoid" id="J9D936"/>
<feature type="region of interest" description="Disordered" evidence="2">
    <location>
        <begin position="310"/>
        <end position="330"/>
    </location>
</feature>
<keyword evidence="1" id="KW-0175">Coiled coil</keyword>
<dbReference type="VEuPathDB" id="MicrosporidiaDB:EDEG_01697"/>
<dbReference type="Proteomes" id="UP000003163">
    <property type="component" value="Unassembled WGS sequence"/>
</dbReference>
<proteinExistence type="predicted"/>
<feature type="coiled-coil region" evidence="1">
    <location>
        <begin position="636"/>
        <end position="705"/>
    </location>
</feature>
<organism evidence="3 4">
    <name type="scientific">Edhazardia aedis (strain USNM 41457)</name>
    <name type="common">Microsporidian parasite</name>
    <dbReference type="NCBI Taxonomy" id="1003232"/>
    <lineage>
        <taxon>Eukaryota</taxon>
        <taxon>Fungi</taxon>
        <taxon>Fungi incertae sedis</taxon>
        <taxon>Microsporidia</taxon>
        <taxon>Edhazardia</taxon>
    </lineage>
</organism>
<name>J9D936_EDHAE</name>
<reference evidence="4" key="2">
    <citation type="submission" date="2015-07" db="EMBL/GenBank/DDBJ databases">
        <title>Contrasting host-pathogen interactions and genome evolution in two generalist and specialist microsporidian pathogens of mosquitoes.</title>
        <authorList>
            <consortium name="The Broad Institute Genomics Platform"/>
            <consortium name="The Broad Institute Genome Sequencing Center for Infectious Disease"/>
            <person name="Cuomo C.A."/>
            <person name="Sanscrainte N.D."/>
            <person name="Goldberg J.M."/>
            <person name="Heiman D."/>
            <person name="Young S."/>
            <person name="Zeng Q."/>
            <person name="Becnel J.J."/>
            <person name="Birren B.W."/>
        </authorList>
    </citation>
    <scope>NUCLEOTIDE SEQUENCE [LARGE SCALE GENOMIC DNA]</scope>
    <source>
        <strain evidence="4">USNM 41457</strain>
    </source>
</reference>